<reference evidence="4" key="1">
    <citation type="submission" date="2023-10" db="EMBL/GenBank/DDBJ databases">
        <authorList>
            <person name="Chen Y."/>
            <person name="Shah S."/>
            <person name="Dougan E. K."/>
            <person name="Thang M."/>
            <person name="Chan C."/>
        </authorList>
    </citation>
    <scope>NUCLEOTIDE SEQUENCE [LARGE SCALE GENOMIC DNA]</scope>
</reference>
<feature type="domain" description="SAP" evidence="3">
    <location>
        <begin position="1179"/>
        <end position="1213"/>
    </location>
</feature>
<name>A0ABN9VK04_9DINO</name>
<accession>A0ABN9VK04</accession>
<feature type="region of interest" description="Disordered" evidence="1">
    <location>
        <begin position="1220"/>
        <end position="1276"/>
    </location>
</feature>
<feature type="region of interest" description="Disordered" evidence="1">
    <location>
        <begin position="486"/>
        <end position="521"/>
    </location>
</feature>
<dbReference type="SMART" id="SM00513">
    <property type="entry name" value="SAP"/>
    <property type="match status" value="1"/>
</dbReference>
<dbReference type="InterPro" id="IPR003034">
    <property type="entry name" value="SAP_dom"/>
</dbReference>
<evidence type="ECO:0000313" key="5">
    <source>
        <dbReference type="Proteomes" id="UP001189429"/>
    </source>
</evidence>
<proteinExistence type="predicted"/>
<dbReference type="Proteomes" id="UP001189429">
    <property type="component" value="Unassembled WGS sequence"/>
</dbReference>
<dbReference type="EMBL" id="CAUYUJ010017170">
    <property type="protein sequence ID" value="CAK0872460.1"/>
    <property type="molecule type" value="Genomic_DNA"/>
</dbReference>
<gene>
    <name evidence="4" type="ORF">PCOR1329_LOCUS57910</name>
</gene>
<evidence type="ECO:0000313" key="4">
    <source>
        <dbReference type="EMBL" id="CAK0872460.1"/>
    </source>
</evidence>
<feature type="compositionally biased region" description="Low complexity" evidence="1">
    <location>
        <begin position="1295"/>
        <end position="1307"/>
    </location>
</feature>
<feature type="region of interest" description="Disordered" evidence="1">
    <location>
        <begin position="1098"/>
        <end position="1150"/>
    </location>
</feature>
<keyword evidence="5" id="KW-1185">Reference proteome</keyword>
<sequence length="1407" mass="148773">MPHTRSPAASYIRTCRGLQRAACRHVLRLHILVPGDAVARSADGDPVHAELTHQRHMPNELLPLNPLGVSSSHELQEQSYDTELVLFLRLHVKLTLPLSPMPMVPLTIFCMTHATFLEPPLAVLPVAMPRLKLYAMVLDRFHNTFFSMELGLFLGGALALVNLLCMPLPPVVSVLVTLVMLSMLFGNFAHAAANGSACLRDVPVLRAAAADATPEQAVHPLFDAWFDLVFDASLSSECDQTVEDTAAHDDAAAGGEPVHDDAAERGEQPVLAAQPVALPILMLPRAALDPYAMHMPMLPLVVYPGTLTLPLVPTNWCAELLGLILERHGALECMMLPLPLPLLSRDANAKSLFPQPLVMTNTSGELVGTTSASNGTDRLTLPIPHNPKKLCMMLHAMFCRLEWLPLLVTPLRWSRAAQLAALAASPGPAGAARQARRRRTRAQLAQLQDAEAAGQVAARASNFDSARKFARGEVAGLLDKRRQVNSSSRQQLTLHQEFSEAQPAVGGLRDNSNRKQNKQGGLGKLMAKFEQDVVAIDDAMSEAEPRLQDLQKQALETLAKASGSASQTSGSPAWFELDPEAAKAKGDEFQKWHASLREDGQAQGHGDMPAGDHDVDVDALVSEDYVAKAAAFRRATDELRTASPEQQEACKHKIAGSSARIACALLPAGGAEPRWLNCVNVGIPTPGVDGCCTGYRSIRGIVLASGDDLDVPCVNIGNAAKEASSLAFKAELQDWRDWAQASVEHGGREVIGEPPAGVLAAWASQGWGLHWDCTSCWSTGQCTVGLRECEISWFQRPADGMLSGNLFADGSALHPADATLRRTSWAIAMARDLGRAIAAAFGPVPWGAAPLQFARRGEGNATRALPLVALGVEAAWPGCASAVGAALTRARSLSALRGQARARGRFHAAFGGSALAHMTKDLCSEADAWMVSRHFLGTPSHRIGRPLFSERLICYLACGAFAWGAVRSFSQGRLLAHYGLNGDALPFWEAQARADRVGSGACDFERSYGFPPQLRATEAWPGGGLACRAVGLRGAGSRAELACCLAAAEAAARRGPAAGRPGRRCRAAAAAPAAAAPRRCPSSPGALAGRVSALRAAGPQTACKKRPAAAAAPAPARKRPACAAPAAAGARPREAPGPQELAAAASGAPRRRPAVASAQACATPAVEGCQPEHPASQKLMAFRKRHLRAECRRRGLDDEGRKEVLVAALCWSDDAACSPGSSSTELLPQSPCGQLSVASPRPPSAPAPAPGQTPRPRCAPAPPLGQLTPPRPPSQVCRPRAAAAVVLAGALPPAAAPAGRGGPAAARAEAEDGVAGQRPRACGSCRGRSRSRSPRRVAMACNGTILSGKNKGNACHAKQARLARPPGAQFYYCPGHTRNWQRFEPAAALSGWEERLAKRAEAVSLRR</sequence>
<keyword evidence="2" id="KW-0472">Membrane</keyword>
<feature type="compositionally biased region" description="Polar residues" evidence="1">
    <location>
        <begin position="486"/>
        <end position="496"/>
    </location>
</feature>
<comment type="caution">
    <text evidence="4">The sequence shown here is derived from an EMBL/GenBank/DDBJ whole genome shotgun (WGS) entry which is preliminary data.</text>
</comment>
<organism evidence="4 5">
    <name type="scientific">Prorocentrum cordatum</name>
    <dbReference type="NCBI Taxonomy" id="2364126"/>
    <lineage>
        <taxon>Eukaryota</taxon>
        <taxon>Sar</taxon>
        <taxon>Alveolata</taxon>
        <taxon>Dinophyceae</taxon>
        <taxon>Prorocentrales</taxon>
        <taxon>Prorocentraceae</taxon>
        <taxon>Prorocentrum</taxon>
    </lineage>
</organism>
<feature type="compositionally biased region" description="Pro residues" evidence="1">
    <location>
        <begin position="1240"/>
        <end position="1273"/>
    </location>
</feature>
<feature type="region of interest" description="Disordered" evidence="1">
    <location>
        <begin position="1295"/>
        <end position="1330"/>
    </location>
</feature>
<evidence type="ECO:0000256" key="2">
    <source>
        <dbReference type="SAM" id="Phobius"/>
    </source>
</evidence>
<keyword evidence="2" id="KW-0812">Transmembrane</keyword>
<feature type="compositionally biased region" description="Low complexity" evidence="1">
    <location>
        <begin position="1108"/>
        <end position="1150"/>
    </location>
</feature>
<keyword evidence="2" id="KW-1133">Transmembrane helix</keyword>
<feature type="transmembrane region" description="Helical" evidence="2">
    <location>
        <begin position="171"/>
        <end position="193"/>
    </location>
</feature>
<feature type="transmembrane region" description="Helical" evidence="2">
    <location>
        <begin position="144"/>
        <end position="164"/>
    </location>
</feature>
<dbReference type="Pfam" id="PF02037">
    <property type="entry name" value="SAP"/>
    <property type="match status" value="1"/>
</dbReference>
<evidence type="ECO:0000256" key="1">
    <source>
        <dbReference type="SAM" id="MobiDB-lite"/>
    </source>
</evidence>
<protein>
    <recommendedName>
        <fullName evidence="3">SAP domain-containing protein</fullName>
    </recommendedName>
</protein>
<evidence type="ECO:0000259" key="3">
    <source>
        <dbReference type="SMART" id="SM00513"/>
    </source>
</evidence>
<feature type="compositionally biased region" description="Polar residues" evidence="1">
    <location>
        <begin position="1220"/>
        <end position="1237"/>
    </location>
</feature>